<organism evidence="2">
    <name type="scientific">Oscillatoriales cyanobacterium SpSt-418</name>
    <dbReference type="NCBI Taxonomy" id="2282169"/>
    <lineage>
        <taxon>Bacteria</taxon>
        <taxon>Bacillati</taxon>
        <taxon>Cyanobacteriota</taxon>
        <taxon>Cyanophyceae</taxon>
        <taxon>Oscillatoriophycideae</taxon>
        <taxon>Oscillatoriales</taxon>
    </lineage>
</organism>
<dbReference type="Pfam" id="PF01471">
    <property type="entry name" value="PG_binding_1"/>
    <property type="match status" value="2"/>
</dbReference>
<dbReference type="AlphaFoldDB" id="A0A7C3PKZ3"/>
<evidence type="ECO:0000313" key="2">
    <source>
        <dbReference type="EMBL" id="HFM96577.1"/>
    </source>
</evidence>
<dbReference type="InterPro" id="IPR036366">
    <property type="entry name" value="PGBDSf"/>
</dbReference>
<protein>
    <submittedName>
        <fullName evidence="2">Peptidoglycan-binding protein</fullName>
    </submittedName>
</protein>
<feature type="domain" description="Peptidoglycan binding-like" evidence="1">
    <location>
        <begin position="89"/>
        <end position="143"/>
    </location>
</feature>
<dbReference type="InterPro" id="IPR002477">
    <property type="entry name" value="Peptidoglycan-bd-like"/>
</dbReference>
<evidence type="ECO:0000259" key="1">
    <source>
        <dbReference type="Pfam" id="PF01471"/>
    </source>
</evidence>
<name>A0A7C3PKZ3_9CYAN</name>
<sequence>MPFDPSKLEHPVVKPWDRGSAVAELQSLLFAHGYDIRIDGDYGWITEVAVNQFQGNHGLRIDGVVRADTWHLLKTNVKAGTRRVKRGDSGQDVYELQGLLLVNGFNPPRNGIFCDRTEAAVLEFQKQYHLLANGVIDEISWTILTGGKKLPDKKKRLSWLFGKSRL</sequence>
<reference evidence="2" key="1">
    <citation type="journal article" date="2020" name="mSystems">
        <title>Genome- and Community-Level Interaction Insights into Carbon Utilization and Element Cycling Functions of Hydrothermarchaeota in Hydrothermal Sediment.</title>
        <authorList>
            <person name="Zhou Z."/>
            <person name="Liu Y."/>
            <person name="Xu W."/>
            <person name="Pan J."/>
            <person name="Luo Z.H."/>
            <person name="Li M."/>
        </authorList>
    </citation>
    <scope>NUCLEOTIDE SEQUENCE [LARGE SCALE GENOMIC DNA]</scope>
    <source>
        <strain evidence="2">SpSt-418</strain>
    </source>
</reference>
<dbReference type="Gene3D" id="1.10.101.10">
    <property type="entry name" value="PGBD-like superfamily/PGBD"/>
    <property type="match status" value="2"/>
</dbReference>
<proteinExistence type="predicted"/>
<feature type="domain" description="Peptidoglycan binding-like" evidence="1">
    <location>
        <begin position="18"/>
        <end position="72"/>
    </location>
</feature>
<accession>A0A7C3PKZ3</accession>
<dbReference type="InterPro" id="IPR036365">
    <property type="entry name" value="PGBD-like_sf"/>
</dbReference>
<comment type="caution">
    <text evidence="2">The sequence shown here is derived from an EMBL/GenBank/DDBJ whole genome shotgun (WGS) entry which is preliminary data.</text>
</comment>
<dbReference type="SUPFAM" id="SSF47090">
    <property type="entry name" value="PGBD-like"/>
    <property type="match status" value="2"/>
</dbReference>
<gene>
    <name evidence="2" type="ORF">ENR64_02200</name>
</gene>
<dbReference type="EMBL" id="DSRU01000034">
    <property type="protein sequence ID" value="HFM96577.1"/>
    <property type="molecule type" value="Genomic_DNA"/>
</dbReference>